<sequence>NAVERIFGVVKARWEVLNCPATFDLAIQACIPPALAALHNFILQFDPSDIEDFLNDPGVVDDEPSAADYTRDMYGRLAEGAPSREEKEKAEKLRDQIAEKMWIQYQEWLAKVGLSDDIDM</sequence>
<evidence type="ECO:0000313" key="2">
    <source>
        <dbReference type="Proteomes" id="UP000772434"/>
    </source>
</evidence>
<dbReference type="Proteomes" id="UP000772434">
    <property type="component" value="Unassembled WGS sequence"/>
</dbReference>
<dbReference type="AlphaFoldDB" id="A0A9P5PCI5"/>
<organism evidence="1 2">
    <name type="scientific">Rhodocollybia butyracea</name>
    <dbReference type="NCBI Taxonomy" id="206335"/>
    <lineage>
        <taxon>Eukaryota</taxon>
        <taxon>Fungi</taxon>
        <taxon>Dikarya</taxon>
        <taxon>Basidiomycota</taxon>
        <taxon>Agaricomycotina</taxon>
        <taxon>Agaricomycetes</taxon>
        <taxon>Agaricomycetidae</taxon>
        <taxon>Agaricales</taxon>
        <taxon>Marasmiineae</taxon>
        <taxon>Omphalotaceae</taxon>
        <taxon>Rhodocollybia</taxon>
    </lineage>
</organism>
<gene>
    <name evidence="1" type="ORF">BDP27DRAFT_1238415</name>
</gene>
<name>A0A9P5PCI5_9AGAR</name>
<reference evidence="1" key="1">
    <citation type="submission" date="2020-11" db="EMBL/GenBank/DDBJ databases">
        <authorList>
            <consortium name="DOE Joint Genome Institute"/>
            <person name="Ahrendt S."/>
            <person name="Riley R."/>
            <person name="Andreopoulos W."/>
            <person name="Labutti K."/>
            <person name="Pangilinan J."/>
            <person name="Ruiz-Duenas F.J."/>
            <person name="Barrasa J.M."/>
            <person name="Sanchez-Garcia M."/>
            <person name="Camarero S."/>
            <person name="Miyauchi S."/>
            <person name="Serrano A."/>
            <person name="Linde D."/>
            <person name="Babiker R."/>
            <person name="Drula E."/>
            <person name="Ayuso-Fernandez I."/>
            <person name="Pacheco R."/>
            <person name="Padilla G."/>
            <person name="Ferreira P."/>
            <person name="Barriuso J."/>
            <person name="Kellner H."/>
            <person name="Castanera R."/>
            <person name="Alfaro M."/>
            <person name="Ramirez L."/>
            <person name="Pisabarro A.G."/>
            <person name="Kuo A."/>
            <person name="Tritt A."/>
            <person name="Lipzen A."/>
            <person name="He G."/>
            <person name="Yan M."/>
            <person name="Ng V."/>
            <person name="Cullen D."/>
            <person name="Martin F."/>
            <person name="Rosso M.-N."/>
            <person name="Henrissat B."/>
            <person name="Hibbett D."/>
            <person name="Martinez A.T."/>
            <person name="Grigoriev I.V."/>
        </authorList>
    </citation>
    <scope>NUCLEOTIDE SEQUENCE</scope>
    <source>
        <strain evidence="1">AH 40177</strain>
    </source>
</reference>
<dbReference type="OrthoDB" id="1681765at2759"/>
<comment type="caution">
    <text evidence="1">The sequence shown here is derived from an EMBL/GenBank/DDBJ whole genome shotgun (WGS) entry which is preliminary data.</text>
</comment>
<protein>
    <recommendedName>
        <fullName evidence="3">DDE Tnp4 domain-containing protein</fullName>
    </recommendedName>
</protein>
<dbReference type="EMBL" id="JADNRY010000291">
    <property type="protein sequence ID" value="KAF9059605.1"/>
    <property type="molecule type" value="Genomic_DNA"/>
</dbReference>
<feature type="non-terminal residue" evidence="1">
    <location>
        <position position="1"/>
    </location>
</feature>
<keyword evidence="2" id="KW-1185">Reference proteome</keyword>
<evidence type="ECO:0000313" key="1">
    <source>
        <dbReference type="EMBL" id="KAF9059605.1"/>
    </source>
</evidence>
<proteinExistence type="predicted"/>
<accession>A0A9P5PCI5</accession>
<evidence type="ECO:0008006" key="3">
    <source>
        <dbReference type="Google" id="ProtNLM"/>
    </source>
</evidence>